<organism evidence="2 3">
    <name type="scientific">Candidatus Thiodiazotropha endoloripes</name>
    <dbReference type="NCBI Taxonomy" id="1818881"/>
    <lineage>
        <taxon>Bacteria</taxon>
        <taxon>Pseudomonadati</taxon>
        <taxon>Pseudomonadota</taxon>
        <taxon>Gammaproteobacteria</taxon>
        <taxon>Chromatiales</taxon>
        <taxon>Sedimenticolaceae</taxon>
        <taxon>Candidatus Thiodiazotropha</taxon>
    </lineage>
</organism>
<reference evidence="2 3" key="1">
    <citation type="submission" date="2016-03" db="EMBL/GenBank/DDBJ databases">
        <title>Chemosynthetic sulphur-oxidizing symbionts of marine invertebrate animals are capable of nitrogen fixation.</title>
        <authorList>
            <person name="Petersen J.M."/>
            <person name="Kemper A."/>
            <person name="Gruber-Vodicka H."/>
            <person name="Cardini U."/>
            <person name="Geest Mvander."/>
            <person name="Kleiner M."/>
            <person name="Bulgheresi S."/>
            <person name="Fussmann M."/>
            <person name="Herbold C."/>
            <person name="Seah B.K.B."/>
            <person name="Antony C.Paul."/>
            <person name="Liu D."/>
            <person name="Belitz A."/>
            <person name="Weber M."/>
        </authorList>
    </citation>
    <scope>NUCLEOTIDE SEQUENCE [LARGE SCALE GENOMIC DNA]</scope>
    <source>
        <strain evidence="2">G_D</strain>
    </source>
</reference>
<evidence type="ECO:0000256" key="1">
    <source>
        <dbReference type="SAM" id="Phobius"/>
    </source>
</evidence>
<keyword evidence="1" id="KW-0812">Transmembrane</keyword>
<protein>
    <submittedName>
        <fullName evidence="2">Uncharacterized protein</fullName>
    </submittedName>
</protein>
<dbReference type="Proteomes" id="UP000094849">
    <property type="component" value="Unassembled WGS sequence"/>
</dbReference>
<evidence type="ECO:0000313" key="3">
    <source>
        <dbReference type="Proteomes" id="UP000094849"/>
    </source>
</evidence>
<feature type="transmembrane region" description="Helical" evidence="1">
    <location>
        <begin position="38"/>
        <end position="59"/>
    </location>
</feature>
<name>A0A1E2UM29_9GAMM</name>
<sequence length="123" mass="13398">MISLIIIFGALILIAGLIILISPEIILDYLKNNQDKPWLHILAVTVRLILGIVLISQAAQSKYPLIIEILGWLSIVAAVVLTVVGRKGFHRLMAWALSIAKSYGRVGGLIATAFGLFLIHAFV</sequence>
<proteinExistence type="predicted"/>
<keyword evidence="3" id="KW-1185">Reference proteome</keyword>
<evidence type="ECO:0000313" key="2">
    <source>
        <dbReference type="EMBL" id="ODB95813.1"/>
    </source>
</evidence>
<feature type="transmembrane region" description="Helical" evidence="1">
    <location>
        <begin position="6"/>
        <end position="26"/>
    </location>
</feature>
<gene>
    <name evidence="2" type="ORF">A3196_03020</name>
</gene>
<dbReference type="RefSeq" id="WP_069015189.1">
    <property type="nucleotide sequence ID" value="NZ_LVJW01000006.1"/>
</dbReference>
<keyword evidence="1" id="KW-1133">Transmembrane helix</keyword>
<dbReference type="STRING" id="1818881.A3196_03020"/>
<comment type="caution">
    <text evidence="2">The sequence shown here is derived from an EMBL/GenBank/DDBJ whole genome shotgun (WGS) entry which is preliminary data.</text>
</comment>
<feature type="transmembrane region" description="Helical" evidence="1">
    <location>
        <begin position="106"/>
        <end position="122"/>
    </location>
</feature>
<keyword evidence="1" id="KW-0472">Membrane</keyword>
<accession>A0A1E2UM29</accession>
<feature type="transmembrane region" description="Helical" evidence="1">
    <location>
        <begin position="65"/>
        <end position="85"/>
    </location>
</feature>
<dbReference type="OrthoDB" id="1120647at2"/>
<dbReference type="EMBL" id="LVJZ01000003">
    <property type="protein sequence ID" value="ODB95813.1"/>
    <property type="molecule type" value="Genomic_DNA"/>
</dbReference>
<dbReference type="AlphaFoldDB" id="A0A1E2UM29"/>